<evidence type="ECO:0000313" key="2">
    <source>
        <dbReference type="Proteomes" id="UP000724149"/>
    </source>
</evidence>
<gene>
    <name evidence="1" type="ORF">H9X81_04695</name>
</gene>
<organism evidence="1 2">
    <name type="scientific">Hydrogenoanaerobacterium saccharovorans</name>
    <dbReference type="NCBI Taxonomy" id="474960"/>
    <lineage>
        <taxon>Bacteria</taxon>
        <taxon>Bacillati</taxon>
        <taxon>Bacillota</taxon>
        <taxon>Clostridia</taxon>
        <taxon>Eubacteriales</taxon>
        <taxon>Oscillospiraceae</taxon>
        <taxon>Hydrogenoanaerobacterium</taxon>
    </lineage>
</organism>
<dbReference type="RefSeq" id="WP_204720236.1">
    <property type="nucleotide sequence ID" value="NZ_JACSNR010000004.1"/>
</dbReference>
<protein>
    <submittedName>
        <fullName evidence="1">Zinc ribbon domain-containing protein</fullName>
    </submittedName>
</protein>
<proteinExistence type="predicted"/>
<dbReference type="EMBL" id="JACSNR010000004">
    <property type="protein sequence ID" value="MBM6922989.1"/>
    <property type="molecule type" value="Genomic_DNA"/>
</dbReference>
<reference evidence="1 2" key="1">
    <citation type="journal article" date="2021" name="Sci. Rep.">
        <title>The distribution of antibiotic resistance genes in chicken gut microbiota commensals.</title>
        <authorList>
            <person name="Juricova H."/>
            <person name="Matiasovicova J."/>
            <person name="Kubasova T."/>
            <person name="Cejkova D."/>
            <person name="Rychlik I."/>
        </authorList>
    </citation>
    <scope>NUCLEOTIDE SEQUENCE [LARGE SCALE GENOMIC DNA]</scope>
    <source>
        <strain evidence="1 2">An564</strain>
    </source>
</reference>
<keyword evidence="2" id="KW-1185">Reference proteome</keyword>
<comment type="caution">
    <text evidence="1">The sequence shown here is derived from an EMBL/GenBank/DDBJ whole genome shotgun (WGS) entry which is preliminary data.</text>
</comment>
<evidence type="ECO:0000313" key="1">
    <source>
        <dbReference type="EMBL" id="MBM6922989.1"/>
    </source>
</evidence>
<accession>A0ABS2GNK6</accession>
<sequence length="222" mass="25320">MLIKAFRNWTRQTSAILQAMKIGEAAREMRKETPCSVCGMTRLILPQIAEDFPEFSYSEFKARAETLLLSYFTAITQKQPERLSERSPALLEQVRQEITHQRADGTPHAYSEVRLHQTELADYRKQDGECRVVFQSAVGYMLRIGDGEAEQKQTRYNVELLYVQDAGAAQEHQLDAAFSMTCPNCGAPIRSLGSKVCEFCGTAVQEVNHYAWSFDKIYEFDK</sequence>
<name>A0ABS2GNK6_9FIRM</name>
<dbReference type="Proteomes" id="UP000724149">
    <property type="component" value="Unassembled WGS sequence"/>
</dbReference>